<dbReference type="OrthoDB" id="9803986at2"/>
<sequence>MPGLPHGKPAGVPCPHLDAALRCQLFGQATRPAVCGSLQPSPEMCGSSRAHAMLWLTELEVATRG</sequence>
<reference evidence="1 2" key="1">
    <citation type="submission" date="2018-05" db="EMBL/GenBank/DDBJ databases">
        <title>complete genome sequence of Aquabacterium olei NBRC 110486.</title>
        <authorList>
            <person name="Tang B."/>
            <person name="Chang J."/>
            <person name="Zhang L."/>
            <person name="Yang H."/>
        </authorList>
    </citation>
    <scope>NUCLEOTIDE SEQUENCE [LARGE SCALE GENOMIC DNA]</scope>
    <source>
        <strain evidence="1 2">NBRC 110486</strain>
    </source>
</reference>
<dbReference type="AlphaFoldDB" id="A0A2U8FV80"/>
<name>A0A2U8FV80_9BURK</name>
<protein>
    <submittedName>
        <fullName evidence="1">Zinc/iron-chelating domain-containing protein</fullName>
    </submittedName>
</protein>
<organism evidence="1 2">
    <name type="scientific">Aquabacterium olei</name>
    <dbReference type="NCBI Taxonomy" id="1296669"/>
    <lineage>
        <taxon>Bacteria</taxon>
        <taxon>Pseudomonadati</taxon>
        <taxon>Pseudomonadota</taxon>
        <taxon>Betaproteobacteria</taxon>
        <taxon>Burkholderiales</taxon>
        <taxon>Aquabacterium</taxon>
    </lineage>
</organism>
<evidence type="ECO:0000313" key="2">
    <source>
        <dbReference type="Proteomes" id="UP000244892"/>
    </source>
</evidence>
<accession>A0A2U8FV80</accession>
<evidence type="ECO:0000313" key="1">
    <source>
        <dbReference type="EMBL" id="AWI54979.1"/>
    </source>
</evidence>
<dbReference type="Proteomes" id="UP000244892">
    <property type="component" value="Chromosome"/>
</dbReference>
<dbReference type="EMBL" id="CP029210">
    <property type="protein sequence ID" value="AWI54979.1"/>
    <property type="molecule type" value="Genomic_DNA"/>
</dbReference>
<dbReference type="KEGG" id="aon:DEH84_17290"/>
<gene>
    <name evidence="1" type="ORF">DEH84_17290</name>
</gene>
<proteinExistence type="predicted"/>
<keyword evidence="2" id="KW-1185">Reference proteome</keyword>